<accession>A0A9W6JU56</accession>
<sequence>MATGSGSRDMKGEAPRVAASPPSVGQGLSPIGWTHLIGKKMLWIQEFELDLDGSGSGIGRQ</sequence>
<evidence type="ECO:0000256" key="1">
    <source>
        <dbReference type="SAM" id="MobiDB-lite"/>
    </source>
</evidence>
<comment type="caution">
    <text evidence="2">The sequence shown here is derived from an EMBL/GenBank/DDBJ whole genome shotgun (WGS) entry which is preliminary data.</text>
</comment>
<reference evidence="2" key="1">
    <citation type="journal article" date="2014" name="Int. J. Syst. Evol. Microbiol.">
        <title>Complete genome sequence of Corynebacterium casei LMG S-19264T (=DSM 44701T), isolated from a smear-ripened cheese.</title>
        <authorList>
            <consortium name="US DOE Joint Genome Institute (JGI-PGF)"/>
            <person name="Walter F."/>
            <person name="Albersmeier A."/>
            <person name="Kalinowski J."/>
            <person name="Ruckert C."/>
        </authorList>
    </citation>
    <scope>NUCLEOTIDE SEQUENCE</scope>
    <source>
        <strain evidence="2">VKM B-2789</strain>
    </source>
</reference>
<feature type="region of interest" description="Disordered" evidence="1">
    <location>
        <begin position="1"/>
        <end position="29"/>
    </location>
</feature>
<proteinExistence type="predicted"/>
<dbReference type="EMBL" id="BSFM01000002">
    <property type="protein sequence ID" value="GLK82334.1"/>
    <property type="molecule type" value="Genomic_DNA"/>
</dbReference>
<protein>
    <submittedName>
        <fullName evidence="2">Uncharacterized protein</fullName>
    </submittedName>
</protein>
<dbReference type="AlphaFoldDB" id="A0A9W6JU56"/>
<reference evidence="2" key="2">
    <citation type="submission" date="2023-01" db="EMBL/GenBank/DDBJ databases">
        <authorList>
            <person name="Sun Q."/>
            <person name="Evtushenko L."/>
        </authorList>
    </citation>
    <scope>NUCLEOTIDE SEQUENCE</scope>
    <source>
        <strain evidence="2">VKM B-2789</strain>
    </source>
</reference>
<name>A0A9W6JU56_9HYPH</name>
<gene>
    <name evidence="2" type="ORF">GCM10017653_04030</name>
</gene>
<dbReference type="Proteomes" id="UP001143330">
    <property type="component" value="Unassembled WGS sequence"/>
</dbReference>
<organism evidence="2 3">
    <name type="scientific">Ancylobacter defluvii</name>
    <dbReference type="NCBI Taxonomy" id="1282440"/>
    <lineage>
        <taxon>Bacteria</taxon>
        <taxon>Pseudomonadati</taxon>
        <taxon>Pseudomonadota</taxon>
        <taxon>Alphaproteobacteria</taxon>
        <taxon>Hyphomicrobiales</taxon>
        <taxon>Xanthobacteraceae</taxon>
        <taxon>Ancylobacter</taxon>
    </lineage>
</organism>
<evidence type="ECO:0000313" key="2">
    <source>
        <dbReference type="EMBL" id="GLK82334.1"/>
    </source>
</evidence>
<evidence type="ECO:0000313" key="3">
    <source>
        <dbReference type="Proteomes" id="UP001143330"/>
    </source>
</evidence>
<keyword evidence="3" id="KW-1185">Reference proteome</keyword>